<name>A0AAD8R8S3_LOLMU</name>
<organism evidence="1 2">
    <name type="scientific">Lolium multiflorum</name>
    <name type="common">Italian ryegrass</name>
    <name type="synonym">Lolium perenne subsp. multiflorum</name>
    <dbReference type="NCBI Taxonomy" id="4521"/>
    <lineage>
        <taxon>Eukaryota</taxon>
        <taxon>Viridiplantae</taxon>
        <taxon>Streptophyta</taxon>
        <taxon>Embryophyta</taxon>
        <taxon>Tracheophyta</taxon>
        <taxon>Spermatophyta</taxon>
        <taxon>Magnoliopsida</taxon>
        <taxon>Liliopsida</taxon>
        <taxon>Poales</taxon>
        <taxon>Poaceae</taxon>
        <taxon>BOP clade</taxon>
        <taxon>Pooideae</taxon>
        <taxon>Poodae</taxon>
        <taxon>Poeae</taxon>
        <taxon>Poeae Chloroplast Group 2 (Poeae type)</taxon>
        <taxon>Loliodinae</taxon>
        <taxon>Loliinae</taxon>
        <taxon>Lolium</taxon>
    </lineage>
</organism>
<dbReference type="Pfam" id="PF13975">
    <property type="entry name" value="gag-asp_proteas"/>
    <property type="match status" value="1"/>
</dbReference>
<dbReference type="PANTHER" id="PTHR47150">
    <property type="entry name" value="OS12G0169200 PROTEIN"/>
    <property type="match status" value="1"/>
</dbReference>
<dbReference type="InterPro" id="IPR006912">
    <property type="entry name" value="Harbinger_derived_prot"/>
</dbReference>
<dbReference type="EMBL" id="JAUUTY010000006">
    <property type="protein sequence ID" value="KAK1616381.1"/>
    <property type="molecule type" value="Genomic_DNA"/>
</dbReference>
<protein>
    <submittedName>
        <fullName evidence="1">Uncharacterized protein</fullName>
    </submittedName>
</protein>
<reference evidence="1" key="1">
    <citation type="submission" date="2023-07" db="EMBL/GenBank/DDBJ databases">
        <title>A chromosome-level genome assembly of Lolium multiflorum.</title>
        <authorList>
            <person name="Chen Y."/>
            <person name="Copetti D."/>
            <person name="Kolliker R."/>
            <person name="Studer B."/>
        </authorList>
    </citation>
    <scope>NUCLEOTIDE SEQUENCE</scope>
    <source>
        <strain evidence="1">02402/16</strain>
        <tissue evidence="1">Leaf</tissue>
    </source>
</reference>
<dbReference type="AlphaFoldDB" id="A0AAD8R8S3"/>
<keyword evidence="2" id="KW-1185">Reference proteome</keyword>
<evidence type="ECO:0000313" key="1">
    <source>
        <dbReference type="EMBL" id="KAK1616381.1"/>
    </source>
</evidence>
<dbReference type="InterPro" id="IPR001969">
    <property type="entry name" value="Aspartic_peptidase_AS"/>
</dbReference>
<accession>A0AAD8R8S3</accession>
<dbReference type="Gene3D" id="2.40.70.10">
    <property type="entry name" value="Acid Proteases"/>
    <property type="match status" value="1"/>
</dbReference>
<dbReference type="Pfam" id="PF04827">
    <property type="entry name" value="Plant_tran"/>
    <property type="match status" value="1"/>
</dbReference>
<evidence type="ECO:0000313" key="2">
    <source>
        <dbReference type="Proteomes" id="UP001231189"/>
    </source>
</evidence>
<dbReference type="PANTHER" id="PTHR47150:SF6">
    <property type="entry name" value="OS01G0872900 PROTEIN"/>
    <property type="match status" value="1"/>
</dbReference>
<comment type="caution">
    <text evidence="1">The sequence shown here is derived from an EMBL/GenBank/DDBJ whole genome shotgun (WGS) entry which is preliminary data.</text>
</comment>
<dbReference type="GO" id="GO:0004190">
    <property type="term" value="F:aspartic-type endopeptidase activity"/>
    <property type="evidence" value="ECO:0007669"/>
    <property type="project" value="InterPro"/>
</dbReference>
<sequence length="587" mass="66911">MDSDDEMMVQLFTEEQNAQAVRRQQQQLILTNMMRVRQPFFVVPRRGGSKPGKRRNINRHREAGAMLLDADYFNDNATHSPKEFRRRFRMNKDLFLKIVHGVREYDTYFMAKKDCTGLWGFTSIQKCTAAMRCLAYGAPPDTANDYLRMAESTCTESLYRFCRAVIAVFAKDYLRAPRADDTARILQKNAARGFPGMLGSIDCMHWSWKNCSFAWHGIYKGHTGTNNDINVLQRSLVFARLAEGQAPAVNFEVNGHAYNKGYYLADGNTFWHARWQRAESSQDEDFEESEEEDRYHRPRWCPDGLSHSQKRRVQRLRNLEEAEAQYLYTLRKHGPIGRENSANIGDRGTATKKVWRRKQTKADVEASADTNMVFILPSEFCAPRDEEVSVAQFDCGPRPVIFEKPREKSYRHLKALYLKGYINGQPISKMLVDTGAAVNIMSYSMLRRLGRSNEDLIKTNVTLSDFNGQASEAKGVLNVDLTVGRKTIPTSFFIVDIKSTYAVLLGRDWIHANCCIPSTMHQCVIQWDGDEVEVVHADDSVEISLAAMNIWEANDQEPLSGINLDGCERIEASKNGVRLVLSTGLTE</sequence>
<dbReference type="GO" id="GO:0006508">
    <property type="term" value="P:proteolysis"/>
    <property type="evidence" value="ECO:0007669"/>
    <property type="project" value="InterPro"/>
</dbReference>
<dbReference type="CDD" id="cd00303">
    <property type="entry name" value="retropepsin_like"/>
    <property type="match status" value="1"/>
</dbReference>
<gene>
    <name evidence="1" type="ORF">QYE76_021898</name>
</gene>
<dbReference type="PROSITE" id="PS00141">
    <property type="entry name" value="ASP_PROTEASE"/>
    <property type="match status" value="1"/>
</dbReference>
<dbReference type="SUPFAM" id="SSF50630">
    <property type="entry name" value="Acid proteases"/>
    <property type="match status" value="1"/>
</dbReference>
<dbReference type="Proteomes" id="UP001231189">
    <property type="component" value="Unassembled WGS sequence"/>
</dbReference>
<proteinExistence type="predicted"/>
<dbReference type="InterPro" id="IPR021109">
    <property type="entry name" value="Peptidase_aspartic_dom_sf"/>
</dbReference>